<keyword evidence="3" id="KW-1185">Reference proteome</keyword>
<dbReference type="PROSITE" id="PS51257">
    <property type="entry name" value="PROKAR_LIPOPROTEIN"/>
    <property type="match status" value="1"/>
</dbReference>
<evidence type="ECO:0008006" key="4">
    <source>
        <dbReference type="Google" id="ProtNLM"/>
    </source>
</evidence>
<evidence type="ECO:0000313" key="2">
    <source>
        <dbReference type="EMBL" id="MBB6170638.1"/>
    </source>
</evidence>
<keyword evidence="1" id="KW-0732">Signal</keyword>
<gene>
    <name evidence="2" type="ORF">HNR23_000698</name>
</gene>
<feature type="chain" id="PRO_5038556808" description="Lipoprotein" evidence="1">
    <location>
        <begin position="23"/>
        <end position="168"/>
    </location>
</feature>
<protein>
    <recommendedName>
        <fullName evidence="4">Lipoprotein</fullName>
    </recommendedName>
</protein>
<dbReference type="EMBL" id="JACHDS010000001">
    <property type="protein sequence ID" value="MBB6170638.1"/>
    <property type="molecule type" value="Genomic_DNA"/>
</dbReference>
<sequence>MKRAARTTSAAVFGAALLTALAGCGADGGGPAEAPDGFTDESAEGISYALPSDFDEDRAQVDVMLAGDEVDSAAAVGGTAQAEIKFEPKFEYLDKDWDYEVAGVPDSERYDYTYEFDGDEDIDTIRGVDIAMKLEDGRGVLFRLTGDHTYLDDELVDQITGTVHSPED</sequence>
<feature type="signal peptide" evidence="1">
    <location>
        <begin position="1"/>
        <end position="22"/>
    </location>
</feature>
<organism evidence="2 3">
    <name type="scientific">Nocardiopsis mwathae</name>
    <dbReference type="NCBI Taxonomy" id="1472723"/>
    <lineage>
        <taxon>Bacteria</taxon>
        <taxon>Bacillati</taxon>
        <taxon>Actinomycetota</taxon>
        <taxon>Actinomycetes</taxon>
        <taxon>Streptosporangiales</taxon>
        <taxon>Nocardiopsidaceae</taxon>
        <taxon>Nocardiopsis</taxon>
    </lineage>
</organism>
<reference evidence="2 3" key="1">
    <citation type="submission" date="2020-08" db="EMBL/GenBank/DDBJ databases">
        <title>Sequencing the genomes of 1000 actinobacteria strains.</title>
        <authorList>
            <person name="Klenk H.-P."/>
        </authorList>
    </citation>
    <scope>NUCLEOTIDE SEQUENCE [LARGE SCALE GENOMIC DNA]</scope>
    <source>
        <strain evidence="2 3">DSM 46659</strain>
    </source>
</reference>
<evidence type="ECO:0000313" key="3">
    <source>
        <dbReference type="Proteomes" id="UP000546642"/>
    </source>
</evidence>
<dbReference type="Proteomes" id="UP000546642">
    <property type="component" value="Unassembled WGS sequence"/>
</dbReference>
<evidence type="ECO:0000256" key="1">
    <source>
        <dbReference type="SAM" id="SignalP"/>
    </source>
</evidence>
<name>A0A7W9YEE8_9ACTN</name>
<dbReference type="AlphaFoldDB" id="A0A7W9YEE8"/>
<proteinExistence type="predicted"/>
<comment type="caution">
    <text evidence="2">The sequence shown here is derived from an EMBL/GenBank/DDBJ whole genome shotgun (WGS) entry which is preliminary data.</text>
</comment>
<dbReference type="RefSeq" id="WP_184073405.1">
    <property type="nucleotide sequence ID" value="NZ_JACHDS010000001.1"/>
</dbReference>
<accession>A0A7W9YEE8</accession>